<sequence length="335" mass="37022">MFVDQITLELRAGKGGNGVVAWRKEKYLPKGGPYGGNGGTGGSIIIESVTHVQSFEAYRNVRFFKAGDGQAGASNNKTGRNGKDLVITVPEGTLLRDAQTQKILYDFTTQGERLMISRGGKGGKGNTFFKTATNRAPTKATPGKPGEVRLVTFELKLIADIGLVGFPNAGKSTLFNYLAHTEVKVGAYPFTTLRPVLGLVTCQDTLCQKPWILADIPGIIAKAHQNKGLGLNFLRHIERTRLLLFVIDISGKERRTPEKDFQILIDELSSYEPDFIKKNMVVALNKIDELFPDEQKELLKSFQEHFPAYSFVLISGLTGEGTTELHRFFKQRLTI</sequence>
<dbReference type="PRINTS" id="PR00326">
    <property type="entry name" value="GTP1OBG"/>
</dbReference>
<feature type="domain" description="OBG-type G" evidence="9">
    <location>
        <begin position="159"/>
        <end position="334"/>
    </location>
</feature>
<dbReference type="InterPro" id="IPR031167">
    <property type="entry name" value="G_OBG"/>
</dbReference>
<reference evidence="12" key="1">
    <citation type="submission" date="2016-03" db="EMBL/GenBank/DDBJ databases">
        <title>Culture-independent genomics supports pathogen discovery for uncultivable bacteria within the genus Chlamydia.</title>
        <authorList>
            <person name="Taylor-Brown A."/>
            <person name="Bachmann N.L."/>
            <person name="Borel N."/>
            <person name="Polkinghorne A."/>
        </authorList>
    </citation>
    <scope>NUCLEOTIDE SEQUENCE [LARGE SCALE GENOMIC DNA]</scope>
    <source>
        <strain evidence="12">2742-308</strain>
    </source>
</reference>
<dbReference type="InterPro" id="IPR036726">
    <property type="entry name" value="GTP1_OBG_dom_sf"/>
</dbReference>
<evidence type="ECO:0000259" key="10">
    <source>
        <dbReference type="PROSITE" id="PS51883"/>
    </source>
</evidence>
<comment type="similarity">
    <text evidence="1 8">Belongs to the TRAFAC class OBG-HflX-like GTPase superfamily. OBG GTPase family.</text>
</comment>
<feature type="binding site" evidence="8">
    <location>
        <begin position="285"/>
        <end position="288"/>
    </location>
    <ligand>
        <name>GTP</name>
        <dbReference type="ChEBI" id="CHEBI:37565"/>
    </ligand>
</feature>
<dbReference type="GO" id="GO:0043022">
    <property type="term" value="F:ribosome binding"/>
    <property type="evidence" value="ECO:0007669"/>
    <property type="project" value="UniProtKB-ARBA"/>
</dbReference>
<keyword evidence="2 8" id="KW-0963">Cytoplasm</keyword>
<comment type="subunit">
    <text evidence="8">Monomer.</text>
</comment>
<dbReference type="PANTHER" id="PTHR11702:SF31">
    <property type="entry name" value="MITOCHONDRIAL RIBOSOME-ASSOCIATED GTPASE 2"/>
    <property type="match status" value="1"/>
</dbReference>
<dbReference type="GO" id="GO:0000287">
    <property type="term" value="F:magnesium ion binding"/>
    <property type="evidence" value="ECO:0007669"/>
    <property type="project" value="InterPro"/>
</dbReference>
<dbReference type="Pfam" id="PF01926">
    <property type="entry name" value="MMR_HSR1"/>
    <property type="match status" value="1"/>
</dbReference>
<dbReference type="HAMAP" id="MF_01454">
    <property type="entry name" value="GTPase_Obg"/>
    <property type="match status" value="1"/>
</dbReference>
<organism evidence="11 12">
    <name type="scientific">Candidatus Chlamydia sanziniae</name>
    <dbReference type="NCBI Taxonomy" id="1806891"/>
    <lineage>
        <taxon>Bacteria</taxon>
        <taxon>Pseudomonadati</taxon>
        <taxon>Chlamydiota</taxon>
        <taxon>Chlamydiia</taxon>
        <taxon>Chlamydiales</taxon>
        <taxon>Chlamydiaceae</taxon>
        <taxon>Chlamydia/Chlamydophila group</taxon>
        <taxon>Chlamydia</taxon>
    </lineage>
</organism>
<feature type="binding site" evidence="8">
    <location>
        <begin position="215"/>
        <end position="218"/>
    </location>
    <ligand>
        <name>GTP</name>
        <dbReference type="ChEBI" id="CHEBI:37565"/>
    </ligand>
</feature>
<name>A0A1A9HTL3_9CHLA</name>
<dbReference type="STRING" id="1806891.Cs308_0167"/>
<dbReference type="NCBIfam" id="NF008956">
    <property type="entry name" value="PRK12299.1"/>
    <property type="match status" value="1"/>
</dbReference>
<evidence type="ECO:0000256" key="7">
    <source>
        <dbReference type="ARBA" id="ARBA00023134"/>
    </source>
</evidence>
<protein>
    <recommendedName>
        <fullName evidence="8">GTPase Obg</fullName>
        <ecNumber evidence="8">3.6.5.-</ecNumber>
    </recommendedName>
    <alternativeName>
        <fullName evidence="8">GTP-binding protein Obg</fullName>
    </alternativeName>
</protein>
<evidence type="ECO:0000256" key="3">
    <source>
        <dbReference type="ARBA" id="ARBA00022723"/>
    </source>
</evidence>
<keyword evidence="4 8" id="KW-0547">Nucleotide-binding</keyword>
<dbReference type="KEGG" id="csaz:Cs308_0167"/>
<dbReference type="AlphaFoldDB" id="A0A1A9HTL3"/>
<feature type="binding site" evidence="8">
    <location>
        <position position="192"/>
    </location>
    <ligand>
        <name>Mg(2+)</name>
        <dbReference type="ChEBI" id="CHEBI:18420"/>
    </ligand>
</feature>
<dbReference type="NCBIfam" id="TIGR02729">
    <property type="entry name" value="Obg_CgtA"/>
    <property type="match status" value="1"/>
</dbReference>
<dbReference type="OrthoDB" id="9807318at2"/>
<evidence type="ECO:0000259" key="9">
    <source>
        <dbReference type="PROSITE" id="PS51710"/>
    </source>
</evidence>
<dbReference type="PATRIC" id="fig|1806891.3.peg.161"/>
<dbReference type="RefSeq" id="WP_066481430.1">
    <property type="nucleotide sequence ID" value="NZ_CP014639.1"/>
</dbReference>
<dbReference type="SUPFAM" id="SSF82051">
    <property type="entry name" value="Obg GTP-binding protein N-terminal domain"/>
    <property type="match status" value="1"/>
</dbReference>
<dbReference type="Proteomes" id="UP000078162">
    <property type="component" value="Chromosome"/>
</dbReference>
<comment type="subcellular location">
    <subcellularLocation>
        <location evidence="8">Cytoplasm</location>
    </subcellularLocation>
</comment>
<gene>
    <name evidence="8" type="primary">obg</name>
    <name evidence="11" type="ORF">Cs308_0167</name>
</gene>
<feature type="binding site" evidence="8">
    <location>
        <begin position="165"/>
        <end position="172"/>
    </location>
    <ligand>
        <name>GTP</name>
        <dbReference type="ChEBI" id="CHEBI:37565"/>
    </ligand>
</feature>
<keyword evidence="7 8" id="KW-0342">GTP-binding</keyword>
<dbReference type="PROSITE" id="PS51710">
    <property type="entry name" value="G_OBG"/>
    <property type="match status" value="1"/>
</dbReference>
<dbReference type="PANTHER" id="PTHR11702">
    <property type="entry name" value="DEVELOPMENTALLY REGULATED GTP-BINDING PROTEIN-RELATED"/>
    <property type="match status" value="1"/>
</dbReference>
<dbReference type="InterPro" id="IPR045086">
    <property type="entry name" value="OBG_GTPase"/>
</dbReference>
<evidence type="ECO:0000256" key="2">
    <source>
        <dbReference type="ARBA" id="ARBA00022490"/>
    </source>
</evidence>
<dbReference type="SUPFAM" id="SSF52540">
    <property type="entry name" value="P-loop containing nucleoside triphosphate hydrolases"/>
    <property type="match status" value="1"/>
</dbReference>
<dbReference type="GO" id="GO:0042254">
    <property type="term" value="P:ribosome biogenesis"/>
    <property type="evidence" value="ECO:0007669"/>
    <property type="project" value="UniProtKB-UniRule"/>
</dbReference>
<dbReference type="PROSITE" id="PS51883">
    <property type="entry name" value="OBG"/>
    <property type="match status" value="1"/>
</dbReference>
<keyword evidence="5 8" id="KW-0378">Hydrolase</keyword>
<evidence type="ECO:0000313" key="11">
    <source>
        <dbReference type="EMBL" id="ANH78338.1"/>
    </source>
</evidence>
<evidence type="ECO:0000256" key="4">
    <source>
        <dbReference type="ARBA" id="ARBA00022741"/>
    </source>
</evidence>
<dbReference type="InterPro" id="IPR005225">
    <property type="entry name" value="Small_GTP-bd"/>
</dbReference>
<dbReference type="PIRSF" id="PIRSF002401">
    <property type="entry name" value="GTP_bd_Obg/CgtA"/>
    <property type="match status" value="1"/>
</dbReference>
<dbReference type="CDD" id="cd01898">
    <property type="entry name" value="Obg"/>
    <property type="match status" value="1"/>
</dbReference>
<keyword evidence="6 8" id="KW-0460">Magnesium</keyword>
<dbReference type="GO" id="GO:0005737">
    <property type="term" value="C:cytoplasm"/>
    <property type="evidence" value="ECO:0007669"/>
    <property type="project" value="UniProtKB-SubCell"/>
</dbReference>
<feature type="binding site" evidence="8">
    <location>
        <begin position="315"/>
        <end position="317"/>
    </location>
    <ligand>
        <name>GTP</name>
        <dbReference type="ChEBI" id="CHEBI:37565"/>
    </ligand>
</feature>
<keyword evidence="12" id="KW-1185">Reference proteome</keyword>
<dbReference type="Gene3D" id="3.40.50.300">
    <property type="entry name" value="P-loop containing nucleotide triphosphate hydrolases"/>
    <property type="match status" value="1"/>
</dbReference>
<dbReference type="NCBIfam" id="TIGR00231">
    <property type="entry name" value="small_GTP"/>
    <property type="match status" value="1"/>
</dbReference>
<dbReference type="EMBL" id="CP014639">
    <property type="protein sequence ID" value="ANH78338.1"/>
    <property type="molecule type" value="Genomic_DNA"/>
</dbReference>
<evidence type="ECO:0000256" key="5">
    <source>
        <dbReference type="ARBA" id="ARBA00022801"/>
    </source>
</evidence>
<accession>A0A1A9HTL3</accession>
<comment type="function">
    <text evidence="8">An essential GTPase which binds GTP, GDP and possibly (p)ppGpp with moderate affinity, with high nucleotide exchange rates and a fairly low GTP hydrolysis rate. Plays a role in control of the cell cycle, stress response, ribosome biogenesis and in those bacteria that undergo differentiation, in morphogenesis control.</text>
</comment>
<dbReference type="EC" id="3.6.5.-" evidence="8"/>
<proteinExistence type="inferred from homology"/>
<evidence type="ECO:0000256" key="8">
    <source>
        <dbReference type="HAMAP-Rule" id="MF_01454"/>
    </source>
</evidence>
<evidence type="ECO:0000256" key="1">
    <source>
        <dbReference type="ARBA" id="ARBA00007699"/>
    </source>
</evidence>
<keyword evidence="3 8" id="KW-0479">Metal-binding</keyword>
<dbReference type="Pfam" id="PF01018">
    <property type="entry name" value="GTP1_OBG"/>
    <property type="match status" value="1"/>
</dbReference>
<dbReference type="InterPro" id="IPR006073">
    <property type="entry name" value="GTP-bd"/>
</dbReference>
<feature type="binding site" evidence="8">
    <location>
        <begin position="190"/>
        <end position="194"/>
    </location>
    <ligand>
        <name>GTP</name>
        <dbReference type="ChEBI" id="CHEBI:37565"/>
    </ligand>
</feature>
<feature type="domain" description="Obg" evidence="10">
    <location>
        <begin position="1"/>
        <end position="158"/>
    </location>
</feature>
<dbReference type="GO" id="GO:0003924">
    <property type="term" value="F:GTPase activity"/>
    <property type="evidence" value="ECO:0007669"/>
    <property type="project" value="UniProtKB-UniRule"/>
</dbReference>
<dbReference type="InterPro" id="IPR014100">
    <property type="entry name" value="GTP-bd_Obg/CgtA"/>
</dbReference>
<feature type="binding site" evidence="8">
    <location>
        <position position="172"/>
    </location>
    <ligand>
        <name>Mg(2+)</name>
        <dbReference type="ChEBI" id="CHEBI:18420"/>
    </ligand>
</feature>
<evidence type="ECO:0000313" key="12">
    <source>
        <dbReference type="Proteomes" id="UP000078162"/>
    </source>
</evidence>
<dbReference type="InterPro" id="IPR006169">
    <property type="entry name" value="GTP1_OBG_dom"/>
</dbReference>
<dbReference type="FunFam" id="2.70.210.12:FF:000001">
    <property type="entry name" value="GTPase Obg"/>
    <property type="match status" value="1"/>
</dbReference>
<comment type="cofactor">
    <cofactor evidence="8">
        <name>Mg(2+)</name>
        <dbReference type="ChEBI" id="CHEBI:18420"/>
    </cofactor>
</comment>
<dbReference type="InterPro" id="IPR027417">
    <property type="entry name" value="P-loop_NTPase"/>
</dbReference>
<dbReference type="GO" id="GO:0005525">
    <property type="term" value="F:GTP binding"/>
    <property type="evidence" value="ECO:0007669"/>
    <property type="project" value="UniProtKB-UniRule"/>
</dbReference>
<dbReference type="Gene3D" id="2.70.210.12">
    <property type="entry name" value="GTP1/OBG domain"/>
    <property type="match status" value="1"/>
</dbReference>
<evidence type="ECO:0000256" key="6">
    <source>
        <dbReference type="ARBA" id="ARBA00022842"/>
    </source>
</evidence>